<dbReference type="InterPro" id="IPR013096">
    <property type="entry name" value="Cupin_2"/>
</dbReference>
<protein>
    <submittedName>
        <fullName evidence="3">Cupin domain-containing protein</fullName>
    </submittedName>
</protein>
<dbReference type="InterPro" id="IPR014710">
    <property type="entry name" value="RmlC-like_jellyroll"/>
</dbReference>
<reference evidence="3 4" key="1">
    <citation type="journal article" date="2019" name="Int. J. Syst. Evol. Microbiol.">
        <title>The Global Catalogue of Microorganisms (GCM) 10K type strain sequencing project: providing services to taxonomists for standard genome sequencing and annotation.</title>
        <authorList>
            <consortium name="The Broad Institute Genomics Platform"/>
            <consortium name="The Broad Institute Genome Sequencing Center for Infectious Disease"/>
            <person name="Wu L."/>
            <person name="Ma J."/>
        </authorList>
    </citation>
    <scope>NUCLEOTIDE SEQUENCE [LARGE SCALE GENOMIC DNA]</scope>
    <source>
        <strain evidence="3 4">CGMCC 1.12125</strain>
    </source>
</reference>
<name>A0ABD6C5X9_9EURY</name>
<dbReference type="RefSeq" id="WP_247377300.1">
    <property type="nucleotide sequence ID" value="NZ_JALLGV010000003.1"/>
</dbReference>
<dbReference type="PANTHER" id="PTHR40112">
    <property type="entry name" value="H2HPP ISOMERASE"/>
    <property type="match status" value="1"/>
</dbReference>
<feature type="region of interest" description="Disordered" evidence="1">
    <location>
        <begin position="82"/>
        <end position="112"/>
    </location>
</feature>
<sequence>MDTQTLSAGNTVEVVEGVHLTQLVAGDRMSIQHFHVEPGATVPEHSHEHEQLGYVYDGTLVFEVAGEEFVIGANESYAIPSEEPHAAVNRGDDPVRGLDVFAPARPDPDWAQ</sequence>
<organism evidence="3 4">
    <name type="scientific">Halorientalis brevis</name>
    <dbReference type="NCBI Taxonomy" id="1126241"/>
    <lineage>
        <taxon>Archaea</taxon>
        <taxon>Methanobacteriati</taxon>
        <taxon>Methanobacteriota</taxon>
        <taxon>Stenosarchaea group</taxon>
        <taxon>Halobacteria</taxon>
        <taxon>Halobacteriales</taxon>
        <taxon>Haloarculaceae</taxon>
        <taxon>Halorientalis</taxon>
    </lineage>
</organism>
<keyword evidence="4" id="KW-1185">Reference proteome</keyword>
<dbReference type="InterPro" id="IPR011051">
    <property type="entry name" value="RmlC_Cupin_sf"/>
</dbReference>
<accession>A0ABD6C5X9</accession>
<dbReference type="Pfam" id="PF07883">
    <property type="entry name" value="Cupin_2"/>
    <property type="match status" value="1"/>
</dbReference>
<evidence type="ECO:0000313" key="3">
    <source>
        <dbReference type="EMBL" id="MFD1585692.1"/>
    </source>
</evidence>
<dbReference type="EMBL" id="JBHUDJ010000001">
    <property type="protein sequence ID" value="MFD1585692.1"/>
    <property type="molecule type" value="Genomic_DNA"/>
</dbReference>
<evidence type="ECO:0000256" key="1">
    <source>
        <dbReference type="SAM" id="MobiDB-lite"/>
    </source>
</evidence>
<proteinExistence type="predicted"/>
<dbReference type="Proteomes" id="UP001597119">
    <property type="component" value="Unassembled WGS sequence"/>
</dbReference>
<dbReference type="InterPro" id="IPR052535">
    <property type="entry name" value="Bacilysin_H2HPP_isomerase"/>
</dbReference>
<dbReference type="AlphaFoldDB" id="A0ABD6C5X9"/>
<evidence type="ECO:0000313" key="4">
    <source>
        <dbReference type="Proteomes" id="UP001597119"/>
    </source>
</evidence>
<dbReference type="CDD" id="cd02238">
    <property type="entry name" value="cupin_KdgF"/>
    <property type="match status" value="1"/>
</dbReference>
<comment type="caution">
    <text evidence="3">The sequence shown here is derived from an EMBL/GenBank/DDBJ whole genome shotgun (WGS) entry which is preliminary data.</text>
</comment>
<dbReference type="Gene3D" id="2.60.120.10">
    <property type="entry name" value="Jelly Rolls"/>
    <property type="match status" value="1"/>
</dbReference>
<dbReference type="SUPFAM" id="SSF51182">
    <property type="entry name" value="RmlC-like cupins"/>
    <property type="match status" value="1"/>
</dbReference>
<evidence type="ECO:0000259" key="2">
    <source>
        <dbReference type="Pfam" id="PF07883"/>
    </source>
</evidence>
<dbReference type="PANTHER" id="PTHR40112:SF1">
    <property type="entry name" value="H2HPP ISOMERASE"/>
    <property type="match status" value="1"/>
</dbReference>
<feature type="domain" description="Cupin type-2" evidence="2">
    <location>
        <begin position="33"/>
        <end position="101"/>
    </location>
</feature>
<gene>
    <name evidence="3" type="ORF">ACFR9U_01755</name>
</gene>
<feature type="compositionally biased region" description="Basic and acidic residues" evidence="1">
    <location>
        <begin position="82"/>
        <end position="96"/>
    </location>
</feature>